<evidence type="ECO:0000256" key="3">
    <source>
        <dbReference type="ARBA" id="ARBA00022452"/>
    </source>
</evidence>
<dbReference type="InterPro" id="IPR008969">
    <property type="entry name" value="CarboxyPept-like_regulatory"/>
</dbReference>
<feature type="domain" description="TonB-dependent receptor plug" evidence="12">
    <location>
        <begin position="128"/>
        <end position="226"/>
    </location>
</feature>
<dbReference type="EMBL" id="JAVDVI010000002">
    <property type="protein sequence ID" value="MDR6966651.1"/>
    <property type="molecule type" value="Genomic_DNA"/>
</dbReference>
<dbReference type="PANTHER" id="PTHR40980:SF4">
    <property type="entry name" value="TONB-DEPENDENT RECEPTOR-LIKE BETA-BARREL DOMAIN-CONTAINING PROTEIN"/>
    <property type="match status" value="1"/>
</dbReference>
<evidence type="ECO:0000256" key="6">
    <source>
        <dbReference type="ARBA" id="ARBA00023136"/>
    </source>
</evidence>
<evidence type="ECO:0000259" key="11">
    <source>
        <dbReference type="Pfam" id="PF00593"/>
    </source>
</evidence>
<accession>A0ABU1TL24</accession>
<dbReference type="Pfam" id="PF00593">
    <property type="entry name" value="TonB_dep_Rec_b-barrel"/>
    <property type="match status" value="1"/>
</dbReference>
<keyword evidence="7 8" id="KW-0998">Cell outer membrane</keyword>
<evidence type="ECO:0000256" key="5">
    <source>
        <dbReference type="ARBA" id="ARBA00023077"/>
    </source>
</evidence>
<feature type="chain" id="PRO_5046078521" evidence="10">
    <location>
        <begin position="19"/>
        <end position="929"/>
    </location>
</feature>
<dbReference type="InterPro" id="IPR000531">
    <property type="entry name" value="Beta-barrel_TonB"/>
</dbReference>
<evidence type="ECO:0000256" key="10">
    <source>
        <dbReference type="SAM" id="SignalP"/>
    </source>
</evidence>
<comment type="caution">
    <text evidence="13">The sequence shown here is derived from an EMBL/GenBank/DDBJ whole genome shotgun (WGS) entry which is preliminary data.</text>
</comment>
<organism evidence="13 14">
    <name type="scientific">Flavobacterium arsenatis</name>
    <dbReference type="NCBI Taxonomy" id="1484332"/>
    <lineage>
        <taxon>Bacteria</taxon>
        <taxon>Pseudomonadati</taxon>
        <taxon>Bacteroidota</taxon>
        <taxon>Flavobacteriia</taxon>
        <taxon>Flavobacteriales</taxon>
        <taxon>Flavobacteriaceae</taxon>
        <taxon>Flavobacterium</taxon>
    </lineage>
</organism>
<keyword evidence="5 9" id="KW-0798">TonB box</keyword>
<keyword evidence="2 8" id="KW-0813">Transport</keyword>
<evidence type="ECO:0000256" key="9">
    <source>
        <dbReference type="RuleBase" id="RU003357"/>
    </source>
</evidence>
<evidence type="ECO:0000256" key="2">
    <source>
        <dbReference type="ARBA" id="ARBA00022448"/>
    </source>
</evidence>
<dbReference type="InterPro" id="IPR039426">
    <property type="entry name" value="TonB-dep_rcpt-like"/>
</dbReference>
<dbReference type="Gene3D" id="2.60.40.1120">
    <property type="entry name" value="Carboxypeptidase-like, regulatory domain"/>
    <property type="match status" value="1"/>
</dbReference>
<evidence type="ECO:0000313" key="13">
    <source>
        <dbReference type="EMBL" id="MDR6966651.1"/>
    </source>
</evidence>
<gene>
    <name evidence="13" type="ORF">J2X31_000649</name>
</gene>
<dbReference type="InterPro" id="IPR012910">
    <property type="entry name" value="Plug_dom"/>
</dbReference>
<proteinExistence type="inferred from homology"/>
<evidence type="ECO:0000259" key="12">
    <source>
        <dbReference type="Pfam" id="PF07715"/>
    </source>
</evidence>
<comment type="similarity">
    <text evidence="8 9">Belongs to the TonB-dependent receptor family.</text>
</comment>
<keyword evidence="13" id="KW-0675">Receptor</keyword>
<sequence>MKFKFLIITLFICFISFAQNKGTVSGTITDKDLNNEVLPFANVMVKGTTIGVSTDMDGKYSLSVPAGNHVLEISFVGYETMEVPFTVKANETTIVDRAIGSGSVKLEDIVIENNRKRNTETAIMMEIKEAKQVVSAISAEQMSRGTDGNAAEAVQRVPGITIVDGKFVMIRGLSERYNNVLLNGSIAPSTEIDKRTFAFDLISTSTLDKMVIYKTGSASMPGDFAGGIIAVSTAESAAEFTKIDVGFGYRPGTSFDSYLQSEGSSTDFLGFDKSFRPLPSGFVSGANNVVAPDVANRLPNNFNPTESTAFLDNSIGFSLGRNIPLKGNNKLFTINSLSYSNSFQNIDRQFTRYSTLNAGETVAPIWFQYQDNIYQNTISLTGLSNWMLKLGDNTKIKFKNLFNQKGTNETTIRNGNNFLQRGDDLLRNYYMIYQSRTLYTSQLEGEHKLGSKNIFDWVLGYNSIADNVPDFRRFRTFKQDNDPASPYIMIDPPSSNPFDAGRYYGELSEYSVNNGMNFTHLIERIKGDEELGTIKLKAGFYGSYRKRDFSAKYFTYLIPGTVAFERAEELRRLPISEVFSSQYVNANGWSLREGTRPSDSYTADNKFLSGYMQGEFPLKRFDITAGVRLEHNVQTLDSRDEVKAIKVDNPVTSVLPSLNVGYNLNENSILRFAYSRTVNRPEFRELAPFLFYDYTNDVNIVGNPDLETATIDNLDIRYEFYPSKSETVSLGAFYKKFDTPIELTTVIVGENPQFVYNNAASANNYGVEFELKKSFKGWTNSIFMDRISANLNASYIFSEVDLGSAAIAQQQKRALQGQSPYIINAALGYKDENDFGVNLVYNRFGDRIFSVSDNNFPSIYELARNNVDLTVSKKINKTTFKLGVQNLLNDKYRFFEDSNRDEKIDRDADNATSVFKRGALFTLNVSYNF</sequence>
<evidence type="ECO:0000256" key="8">
    <source>
        <dbReference type="PROSITE-ProRule" id="PRU01360"/>
    </source>
</evidence>
<dbReference type="Proteomes" id="UP001255185">
    <property type="component" value="Unassembled WGS sequence"/>
</dbReference>
<protein>
    <submittedName>
        <fullName evidence="13">Outer membrane receptor protein involved in Fe transport</fullName>
    </submittedName>
</protein>
<dbReference type="InterPro" id="IPR037066">
    <property type="entry name" value="Plug_dom_sf"/>
</dbReference>
<dbReference type="Gene3D" id="2.170.130.10">
    <property type="entry name" value="TonB-dependent receptor, plug domain"/>
    <property type="match status" value="1"/>
</dbReference>
<dbReference type="PANTHER" id="PTHR40980">
    <property type="entry name" value="PLUG DOMAIN-CONTAINING PROTEIN"/>
    <property type="match status" value="1"/>
</dbReference>
<dbReference type="Pfam" id="PF13715">
    <property type="entry name" value="CarbopepD_reg_2"/>
    <property type="match status" value="1"/>
</dbReference>
<feature type="signal peptide" evidence="10">
    <location>
        <begin position="1"/>
        <end position="18"/>
    </location>
</feature>
<evidence type="ECO:0000256" key="4">
    <source>
        <dbReference type="ARBA" id="ARBA00022692"/>
    </source>
</evidence>
<keyword evidence="10" id="KW-0732">Signal</keyword>
<keyword evidence="14" id="KW-1185">Reference proteome</keyword>
<dbReference type="InterPro" id="IPR036942">
    <property type="entry name" value="Beta-barrel_TonB_sf"/>
</dbReference>
<dbReference type="Pfam" id="PF07715">
    <property type="entry name" value="Plug"/>
    <property type="match status" value="1"/>
</dbReference>
<dbReference type="RefSeq" id="WP_310024341.1">
    <property type="nucleotide sequence ID" value="NZ_JAVDVI010000002.1"/>
</dbReference>
<dbReference type="PROSITE" id="PS52016">
    <property type="entry name" value="TONB_DEPENDENT_REC_3"/>
    <property type="match status" value="1"/>
</dbReference>
<evidence type="ECO:0000256" key="7">
    <source>
        <dbReference type="ARBA" id="ARBA00023237"/>
    </source>
</evidence>
<keyword evidence="6 8" id="KW-0472">Membrane</keyword>
<evidence type="ECO:0000313" key="14">
    <source>
        <dbReference type="Proteomes" id="UP001255185"/>
    </source>
</evidence>
<feature type="domain" description="TonB-dependent receptor-like beta-barrel" evidence="11">
    <location>
        <begin position="414"/>
        <end position="887"/>
    </location>
</feature>
<evidence type="ECO:0000256" key="1">
    <source>
        <dbReference type="ARBA" id="ARBA00004571"/>
    </source>
</evidence>
<dbReference type="SUPFAM" id="SSF56935">
    <property type="entry name" value="Porins"/>
    <property type="match status" value="1"/>
</dbReference>
<comment type="subcellular location">
    <subcellularLocation>
        <location evidence="1 8">Cell outer membrane</location>
        <topology evidence="1 8">Multi-pass membrane protein</topology>
    </subcellularLocation>
</comment>
<keyword evidence="3 8" id="KW-1134">Transmembrane beta strand</keyword>
<dbReference type="Gene3D" id="2.40.170.20">
    <property type="entry name" value="TonB-dependent receptor, beta-barrel domain"/>
    <property type="match status" value="1"/>
</dbReference>
<keyword evidence="4 8" id="KW-0812">Transmembrane</keyword>
<dbReference type="SUPFAM" id="SSF49464">
    <property type="entry name" value="Carboxypeptidase regulatory domain-like"/>
    <property type="match status" value="1"/>
</dbReference>
<name>A0ABU1TL24_9FLAO</name>
<reference evidence="13 14" key="1">
    <citation type="submission" date="2023-07" db="EMBL/GenBank/DDBJ databases">
        <title>Sorghum-associated microbial communities from plants grown in Nebraska, USA.</title>
        <authorList>
            <person name="Schachtman D."/>
        </authorList>
    </citation>
    <scope>NUCLEOTIDE SEQUENCE [LARGE SCALE GENOMIC DNA]</scope>
    <source>
        <strain evidence="13 14">3773</strain>
    </source>
</reference>